<dbReference type="EMBL" id="KI517385">
    <property type="protein sequence ID" value="ESQ51901.1"/>
    <property type="molecule type" value="Genomic_DNA"/>
</dbReference>
<accession>V4NY77</accession>
<protein>
    <submittedName>
        <fullName evidence="2">Uncharacterized protein</fullName>
    </submittedName>
</protein>
<dbReference type="Gramene" id="ESQ51901">
    <property type="protein sequence ID" value="ESQ51901"/>
    <property type="gene ID" value="EUTSA_v10017986mg"/>
</dbReference>
<name>V4NY77_EUTSA</name>
<evidence type="ECO:0000313" key="3">
    <source>
        <dbReference type="Proteomes" id="UP000030689"/>
    </source>
</evidence>
<gene>
    <name evidence="2" type="ORF">EUTSA_v10017986mg</name>
</gene>
<sequence length="98" mass="11513">MMPFLSGRADCFFAAESVLFKLDLTPHNSGALDLWSSLLFSPKILVFFLVCCDIMSRNRYLNFFHHLRQVFVEGKQLGFHSRFWKAKYGKAREKSPRY</sequence>
<feature type="transmembrane region" description="Helical" evidence="1">
    <location>
        <begin position="34"/>
        <end position="55"/>
    </location>
</feature>
<proteinExistence type="predicted"/>
<organism evidence="2 3">
    <name type="scientific">Eutrema salsugineum</name>
    <name type="common">Saltwater cress</name>
    <name type="synonym">Sisymbrium salsugineum</name>
    <dbReference type="NCBI Taxonomy" id="72664"/>
    <lineage>
        <taxon>Eukaryota</taxon>
        <taxon>Viridiplantae</taxon>
        <taxon>Streptophyta</taxon>
        <taxon>Embryophyta</taxon>
        <taxon>Tracheophyta</taxon>
        <taxon>Spermatophyta</taxon>
        <taxon>Magnoliopsida</taxon>
        <taxon>eudicotyledons</taxon>
        <taxon>Gunneridae</taxon>
        <taxon>Pentapetalae</taxon>
        <taxon>rosids</taxon>
        <taxon>malvids</taxon>
        <taxon>Brassicales</taxon>
        <taxon>Brassicaceae</taxon>
        <taxon>Eutremeae</taxon>
        <taxon>Eutrema</taxon>
    </lineage>
</organism>
<dbReference type="OrthoDB" id="1394818at2759"/>
<keyword evidence="3" id="KW-1185">Reference proteome</keyword>
<dbReference type="AlphaFoldDB" id="V4NY77"/>
<reference evidence="2 3" key="1">
    <citation type="journal article" date="2013" name="Front. Plant Sci.">
        <title>The Reference Genome of the Halophytic Plant Eutrema salsugineum.</title>
        <authorList>
            <person name="Yang R."/>
            <person name="Jarvis D.E."/>
            <person name="Chen H."/>
            <person name="Beilstein M.A."/>
            <person name="Grimwood J."/>
            <person name="Jenkins J."/>
            <person name="Shu S."/>
            <person name="Prochnik S."/>
            <person name="Xin M."/>
            <person name="Ma C."/>
            <person name="Schmutz J."/>
            <person name="Wing R.A."/>
            <person name="Mitchell-Olds T."/>
            <person name="Schumaker K.S."/>
            <person name="Wang X."/>
        </authorList>
    </citation>
    <scope>NUCLEOTIDE SEQUENCE [LARGE SCALE GENOMIC DNA]</scope>
</reference>
<keyword evidence="1" id="KW-1133">Transmembrane helix</keyword>
<keyword evidence="1" id="KW-0472">Membrane</keyword>
<evidence type="ECO:0000313" key="2">
    <source>
        <dbReference type="EMBL" id="ESQ51901.1"/>
    </source>
</evidence>
<evidence type="ECO:0000256" key="1">
    <source>
        <dbReference type="SAM" id="Phobius"/>
    </source>
</evidence>
<keyword evidence="1" id="KW-0812">Transmembrane</keyword>
<dbReference type="Proteomes" id="UP000030689">
    <property type="component" value="Unassembled WGS sequence"/>
</dbReference>
<dbReference type="KEGG" id="eus:EUTSA_v10017986mg"/>